<feature type="region of interest" description="Disordered" evidence="1">
    <location>
        <begin position="15"/>
        <end position="40"/>
    </location>
</feature>
<protein>
    <submittedName>
        <fullName evidence="2">Uncharacterized protein</fullName>
    </submittedName>
</protein>
<dbReference type="RefSeq" id="WP_201174872.1">
    <property type="nucleotide sequence ID" value="NZ_JAEPWM010000008.1"/>
</dbReference>
<evidence type="ECO:0000313" key="2">
    <source>
        <dbReference type="EMBL" id="MBK6008126.1"/>
    </source>
</evidence>
<evidence type="ECO:0000313" key="3">
    <source>
        <dbReference type="Proteomes" id="UP000630528"/>
    </source>
</evidence>
<feature type="region of interest" description="Disordered" evidence="1">
    <location>
        <begin position="196"/>
        <end position="218"/>
    </location>
</feature>
<keyword evidence="3" id="KW-1185">Reference proteome</keyword>
<proteinExistence type="predicted"/>
<feature type="compositionally biased region" description="Polar residues" evidence="1">
    <location>
        <begin position="24"/>
        <end position="40"/>
    </location>
</feature>
<evidence type="ECO:0000256" key="1">
    <source>
        <dbReference type="SAM" id="MobiDB-lite"/>
    </source>
</evidence>
<organism evidence="2 3">
    <name type="scientific">Ramlibacter ginsenosidimutans</name>
    <dbReference type="NCBI Taxonomy" id="502333"/>
    <lineage>
        <taxon>Bacteria</taxon>
        <taxon>Pseudomonadati</taxon>
        <taxon>Pseudomonadota</taxon>
        <taxon>Betaproteobacteria</taxon>
        <taxon>Burkholderiales</taxon>
        <taxon>Comamonadaceae</taxon>
        <taxon>Ramlibacter</taxon>
    </lineage>
</organism>
<comment type="caution">
    <text evidence="2">The sequence shown here is derived from an EMBL/GenBank/DDBJ whole genome shotgun (WGS) entry which is preliminary data.</text>
</comment>
<feature type="region of interest" description="Disordered" evidence="1">
    <location>
        <begin position="143"/>
        <end position="178"/>
    </location>
</feature>
<dbReference type="Proteomes" id="UP000630528">
    <property type="component" value="Unassembled WGS sequence"/>
</dbReference>
<reference evidence="2" key="2">
    <citation type="submission" date="2021-01" db="EMBL/GenBank/DDBJ databases">
        <authorList>
            <person name="Kang M."/>
        </authorList>
    </citation>
    <scope>NUCLEOTIDE SEQUENCE</scope>
    <source>
        <strain evidence="2">KACC 17527</strain>
    </source>
</reference>
<accession>A0A934TVA9</accession>
<reference evidence="2" key="1">
    <citation type="journal article" date="2012" name="J. Microbiol. Biotechnol.">
        <title>Ramlibacter ginsenosidimutans sp. nov., with ginsenoside-converting activity.</title>
        <authorList>
            <person name="Wang L."/>
            <person name="An D.S."/>
            <person name="Kim S.G."/>
            <person name="Jin F.X."/>
            <person name="Kim S.C."/>
            <person name="Lee S.T."/>
            <person name="Im W.T."/>
        </authorList>
    </citation>
    <scope>NUCLEOTIDE SEQUENCE</scope>
    <source>
        <strain evidence="2">KACC 17527</strain>
    </source>
</reference>
<name>A0A934TVA9_9BURK</name>
<dbReference type="AlphaFoldDB" id="A0A934TVA9"/>
<sequence length="218" mass="24437">MGAIMGMLNMLLGKRDASGKPRSSRTPANSTQFVASQSPAMSNSQTAIRKDLLKLVLRETLTRNGVPQNWLATDMLRTTSPRREHGIHVRFLVRAWEPRLLEHGPAFEQEFMQRLLLLDPKAAEWLMGFSWQFAMQDQRKFPPLPHPGSWTAPREAPARPAEARNTKPGDIIEGPLTLPKAAEDVRADLERLLAARDDDMKRHSKGGDNFAATRPATL</sequence>
<gene>
    <name evidence="2" type="ORF">JJB11_18645</name>
</gene>
<dbReference type="EMBL" id="JAEPWM010000008">
    <property type="protein sequence ID" value="MBK6008126.1"/>
    <property type="molecule type" value="Genomic_DNA"/>
</dbReference>